<reference evidence="2" key="1">
    <citation type="submission" date="2014-06" db="EMBL/GenBank/DDBJ databases">
        <authorList>
            <person name="Le Roux Frederique"/>
        </authorList>
    </citation>
    <scope>NUCLEOTIDE SEQUENCE [LARGE SCALE GENOMIC DNA]</scope>
    <source>
        <strain evidence="2">J5-5</strain>
    </source>
</reference>
<gene>
    <name evidence="1" type="ORF">VCR5J5_750001</name>
</gene>
<organism evidence="1 2">
    <name type="scientific">Vibrio crassostreae</name>
    <dbReference type="NCBI Taxonomy" id="246167"/>
    <lineage>
        <taxon>Bacteria</taxon>
        <taxon>Pseudomonadati</taxon>
        <taxon>Pseudomonadota</taxon>
        <taxon>Gammaproteobacteria</taxon>
        <taxon>Vibrionales</taxon>
        <taxon>Vibrionaceae</taxon>
        <taxon>Vibrio</taxon>
    </lineage>
</organism>
<comment type="caution">
    <text evidence="1">The sequence shown here is derived from an EMBL/GenBank/DDBJ whole genome shotgun (WGS) entry which is preliminary data.</text>
</comment>
<sequence>MFFPTHLSSADAHHSKHAKPVKGFSYGFVLNAAFLGKDGEKYAYCS</sequence>
<dbReference type="AlphaFoldDB" id="A0A822N6N7"/>
<name>A0A822N6N7_9VIBR</name>
<protein>
    <submittedName>
        <fullName evidence="1">Uncharacterized protein</fullName>
    </submittedName>
</protein>
<evidence type="ECO:0000313" key="1">
    <source>
        <dbReference type="EMBL" id="CDT63142.1"/>
    </source>
</evidence>
<dbReference type="Proteomes" id="UP000049495">
    <property type="component" value="Unassembled WGS sequence"/>
</dbReference>
<dbReference type="EMBL" id="CCJV01000139">
    <property type="protein sequence ID" value="CDT63142.1"/>
    <property type="molecule type" value="Genomic_DNA"/>
</dbReference>
<accession>A0A822N6N7</accession>
<evidence type="ECO:0000313" key="2">
    <source>
        <dbReference type="Proteomes" id="UP000049495"/>
    </source>
</evidence>
<proteinExistence type="predicted"/>